<evidence type="ECO:0000313" key="4">
    <source>
        <dbReference type="Proteomes" id="UP000182661"/>
    </source>
</evidence>
<sequence length="1132" mass="120404">MNEIPSEKVSFRKQDIVALHSLPSAQAHDPCILYAPPPRGRIWRVCKGIIYLAMVGVFLFAGLLATIESGALDATLNARAQKALNAALGDAYHADVESTVLRLTMSGALALKAQNVALVVNLSNKRLVTTESVSIELDALALLRGRVAVSRLEADGVMLDPALLPQGRPIDLTALRIAKVGEGLEGVFAQIDRISQLIARSNTQVVRISDVKLSFAGPRARVIPVVIEALDFNRARDGSMQISGQVQIAGEASALTLEAASKDGRIVSLAGSGTSMPLTPFLYRPQTGPEQAFGIVSGADLSINAIRAGDGTKPSMQIKAQIGEGLFHAGGLTSDLKTSDIVLAYDFERHSIEVLPSALNFGRSSFPFTGAVSDIEASGGIAPSGFVLDLLLQSASAAPTDVTDRPLIFDAKARGHFLTASHELLFDELTVSSAMGSIAGSLAMTFGETSPQISFVGLTDRVQSAAVKQLWPWWIGKNARRWVIANVYGGIARNARLEVFLPQGRISNNVGPLQLSGGELNVSFDIEDARVSLAGDIPPLRDASGRLTLRGESMDVEIKGGTAYFPSGRAVRLAGGNFQLPDVHEKPLMAEMKVEVAGEADAIAELVSYRPIRALQRTSFKVEDFSGPMTALVGARFGLVMAQKPPPPQWQTEMVLNGVTLNKQIAGRDISDIRGTLRVDQNQAVLDSKAMIDGMPMTLAVVEPVGAESRVKRKREISGTLNGDAVRKIAPALSGIVEGSVGVNLSIDETDTQTVSLDLARASLSFPWVGWSKGPGIGAKAEFSAATRDGTTTISDFSLSGDGFGARGQMQIDKAGLHTARFTSVRLAAGDNYAVNVARQKGGYSMDVQGSSADVRPVIEQLRRPSESAKAAGDGKSVTIEARLDQVQGFHNETLSSVKFTYKARGREIRGLDLSAITDSGQAVVAKLVGGAADNTLELTSGDAASLARFADIYSNMRGGLLNLKLRDRGAGSWRGAVDIRNFTLVDEDRLKSMVSTPADANGRSLNQAVKRDIDVSTARFERGFAELLLDPGSVRVDRGVVRGTDIGATFQGTVHDARGNMAMTGTFMPAYGLNRLFGELPLIGAILGNGRDRGLLGITFKLDGPYKKPQLTINPLSLIAPGVFRSIFEFQ</sequence>
<proteinExistence type="predicted"/>
<dbReference type="EMBL" id="LSRP01000107">
    <property type="protein sequence ID" value="OJF93349.1"/>
    <property type="molecule type" value="Genomic_DNA"/>
</dbReference>
<dbReference type="Pfam" id="PF13116">
    <property type="entry name" value="YhdP"/>
    <property type="match status" value="1"/>
</dbReference>
<dbReference type="OrthoDB" id="7161641at2"/>
<organism evidence="3 4">
    <name type="scientific">Pararhizobium antarcticum</name>
    <dbReference type="NCBI Taxonomy" id="1798805"/>
    <lineage>
        <taxon>Bacteria</taxon>
        <taxon>Pseudomonadati</taxon>
        <taxon>Pseudomonadota</taxon>
        <taxon>Alphaproteobacteria</taxon>
        <taxon>Hyphomicrobiales</taxon>
        <taxon>Rhizobiaceae</taxon>
        <taxon>Rhizobium/Agrobacterium group</taxon>
        <taxon>Pararhizobium</taxon>
    </lineage>
</organism>
<dbReference type="AlphaFoldDB" id="A0A657LPX5"/>
<protein>
    <recommendedName>
        <fullName evidence="2">YhdP central domain-containing protein</fullName>
    </recommendedName>
</protein>
<evidence type="ECO:0000256" key="1">
    <source>
        <dbReference type="SAM" id="Phobius"/>
    </source>
</evidence>
<reference evidence="3 4" key="1">
    <citation type="submission" date="2016-02" db="EMBL/GenBank/DDBJ databases">
        <title>Genome sequencing of a beta-galactosidase producing bacteria Rhizobium sp. 59.</title>
        <authorList>
            <person name="Wang D."/>
            <person name="Kot W."/>
            <person name="Qin Y."/>
            <person name="Hansen L."/>
            <person name="Naqvi K."/>
            <person name="Rensing C."/>
        </authorList>
    </citation>
    <scope>NUCLEOTIDE SEQUENCE [LARGE SCALE GENOMIC DNA]</scope>
    <source>
        <strain evidence="3 4">59</strain>
    </source>
</reference>
<comment type="caution">
    <text evidence="3">The sequence shown here is derived from an EMBL/GenBank/DDBJ whole genome shotgun (WGS) entry which is preliminary data.</text>
</comment>
<evidence type="ECO:0000259" key="2">
    <source>
        <dbReference type="Pfam" id="PF13116"/>
    </source>
</evidence>
<gene>
    <name evidence="3" type="ORF">AX760_04895</name>
</gene>
<keyword evidence="1" id="KW-1133">Transmembrane helix</keyword>
<keyword evidence="1" id="KW-0812">Transmembrane</keyword>
<keyword evidence="1" id="KW-0472">Membrane</keyword>
<feature type="transmembrane region" description="Helical" evidence="1">
    <location>
        <begin position="49"/>
        <end position="67"/>
    </location>
</feature>
<feature type="domain" description="YhdP central" evidence="2">
    <location>
        <begin position="423"/>
        <end position="888"/>
    </location>
</feature>
<accession>A0A657LPX5</accession>
<keyword evidence="4" id="KW-1185">Reference proteome</keyword>
<dbReference type="InterPro" id="IPR025263">
    <property type="entry name" value="YhdP_central"/>
</dbReference>
<evidence type="ECO:0000313" key="3">
    <source>
        <dbReference type="EMBL" id="OJF93349.1"/>
    </source>
</evidence>
<dbReference type="RefSeq" id="WP_071834488.1">
    <property type="nucleotide sequence ID" value="NZ_LSRP01000107.1"/>
</dbReference>
<name>A0A657LPX5_9HYPH</name>
<dbReference type="Proteomes" id="UP000182661">
    <property type="component" value="Unassembled WGS sequence"/>
</dbReference>